<dbReference type="RefSeq" id="WP_271149421.1">
    <property type="nucleotide sequence ID" value="NZ_CP115859.1"/>
</dbReference>
<dbReference type="EMBL" id="CP115859">
    <property type="protein sequence ID" value="WBV61120.1"/>
    <property type="molecule type" value="Genomic_DNA"/>
</dbReference>
<gene>
    <name evidence="2" type="ORF">PFY12_03130</name>
</gene>
<keyword evidence="3" id="KW-1185">Reference proteome</keyword>
<reference evidence="2 3" key="1">
    <citation type="submission" date="2023-01" db="EMBL/GenBank/DDBJ databases">
        <title>Complete genome of Chryseobacterium camelliae VAN22-5A.</title>
        <authorList>
            <person name="Zong G."/>
            <person name="Cao G."/>
        </authorList>
    </citation>
    <scope>NUCLEOTIDE SEQUENCE [LARGE SCALE GENOMIC DNA]</scope>
    <source>
        <strain evidence="2 3">VAN22-5A</strain>
    </source>
</reference>
<name>A0ABY7QN86_9FLAO</name>
<evidence type="ECO:0000256" key="1">
    <source>
        <dbReference type="SAM" id="SignalP"/>
    </source>
</evidence>
<protein>
    <recommendedName>
        <fullName evidence="4">Lipocalin-like domain-containing protein</fullName>
    </recommendedName>
</protein>
<evidence type="ECO:0008006" key="4">
    <source>
        <dbReference type="Google" id="ProtNLM"/>
    </source>
</evidence>
<evidence type="ECO:0000313" key="3">
    <source>
        <dbReference type="Proteomes" id="UP001210978"/>
    </source>
</evidence>
<feature type="signal peptide" evidence="1">
    <location>
        <begin position="1"/>
        <end position="18"/>
    </location>
</feature>
<accession>A0ABY7QN86</accession>
<sequence>MKKLFTIFFVILSFSAFAQTLKYGDYTVSISNVSTDEYDTTMFDTKNHIIEYSGNYVIYKKSEKIAEQKFSAMDMGNVTTVNIKNSDISGNTVTYEKETKVYEYMGEEKAMKKAKNPKDIILNSIAYYAELSYSK</sequence>
<organism evidence="2 3">
    <name type="scientific">Chryseobacterium camelliae</name>
    <dbReference type="NCBI Taxonomy" id="1265445"/>
    <lineage>
        <taxon>Bacteria</taxon>
        <taxon>Pseudomonadati</taxon>
        <taxon>Bacteroidota</taxon>
        <taxon>Flavobacteriia</taxon>
        <taxon>Flavobacteriales</taxon>
        <taxon>Weeksellaceae</taxon>
        <taxon>Chryseobacterium group</taxon>
        <taxon>Chryseobacterium</taxon>
    </lineage>
</organism>
<keyword evidence="1" id="KW-0732">Signal</keyword>
<dbReference type="Proteomes" id="UP001210978">
    <property type="component" value="Chromosome"/>
</dbReference>
<evidence type="ECO:0000313" key="2">
    <source>
        <dbReference type="EMBL" id="WBV61120.1"/>
    </source>
</evidence>
<feature type="chain" id="PRO_5045190127" description="Lipocalin-like domain-containing protein" evidence="1">
    <location>
        <begin position="19"/>
        <end position="135"/>
    </location>
</feature>
<proteinExistence type="predicted"/>